<feature type="site" description="Transition state stabilizer" evidence="3">
    <location>
        <position position="23"/>
    </location>
</feature>
<dbReference type="PANTHER" id="PTHR32125">
    <property type="entry name" value="2-C-METHYL-D-ERYTHRITOL 4-PHOSPHATE CYTIDYLYLTRANSFERASE, CHLOROPLASTIC"/>
    <property type="match status" value="1"/>
</dbReference>
<reference evidence="4" key="1">
    <citation type="submission" date="2022-10" db="EMBL/GenBank/DDBJ databases">
        <authorList>
            <person name="Yu W.X."/>
        </authorList>
    </citation>
    <scope>NUCLEOTIDE SEQUENCE</scope>
    <source>
        <strain evidence="4">AAT</strain>
    </source>
</reference>
<proteinExistence type="inferred from homology"/>
<dbReference type="GO" id="GO:0050518">
    <property type="term" value="F:2-C-methyl-D-erythritol 4-phosphate cytidylyltransferase activity"/>
    <property type="evidence" value="ECO:0007669"/>
    <property type="project" value="UniProtKB-UniRule"/>
</dbReference>
<comment type="function">
    <text evidence="3">Catalyzes the formation of 4-diphosphocytidyl-2-C-methyl-D-erythritol from CTP and 2-C-methyl-D-erythritol 4-phosphate (MEP).</text>
</comment>
<dbReference type="RefSeq" id="WP_301192331.1">
    <property type="nucleotide sequence ID" value="NZ_JAPDPJ010000064.1"/>
</dbReference>
<dbReference type="SUPFAM" id="SSF53448">
    <property type="entry name" value="Nucleotide-diphospho-sugar transferases"/>
    <property type="match status" value="1"/>
</dbReference>
<comment type="catalytic activity">
    <reaction evidence="3">
        <text>2-C-methyl-D-erythritol 4-phosphate + CTP + H(+) = 4-CDP-2-C-methyl-D-erythritol + diphosphate</text>
        <dbReference type="Rhea" id="RHEA:13429"/>
        <dbReference type="ChEBI" id="CHEBI:15378"/>
        <dbReference type="ChEBI" id="CHEBI:33019"/>
        <dbReference type="ChEBI" id="CHEBI:37563"/>
        <dbReference type="ChEBI" id="CHEBI:57823"/>
        <dbReference type="ChEBI" id="CHEBI:58262"/>
        <dbReference type="EC" id="2.7.7.60"/>
    </reaction>
</comment>
<dbReference type="InterPro" id="IPR001228">
    <property type="entry name" value="IspD"/>
</dbReference>
<dbReference type="CDD" id="cd02516">
    <property type="entry name" value="CDP-ME_synthetase"/>
    <property type="match status" value="1"/>
</dbReference>
<dbReference type="InterPro" id="IPR050088">
    <property type="entry name" value="IspD/TarI_cytidylyltransf_bact"/>
</dbReference>
<feature type="site" description="Transition state stabilizer" evidence="3">
    <location>
        <position position="16"/>
    </location>
</feature>
<dbReference type="EMBL" id="JAPDPJ010000064">
    <property type="protein sequence ID" value="MCW3788774.1"/>
    <property type="molecule type" value="Genomic_DNA"/>
</dbReference>
<keyword evidence="5" id="KW-1185">Reference proteome</keyword>
<dbReference type="NCBIfam" id="TIGR00453">
    <property type="entry name" value="ispD"/>
    <property type="match status" value="1"/>
</dbReference>
<dbReference type="NCBIfam" id="NF001186">
    <property type="entry name" value="PRK00155.2-3"/>
    <property type="match status" value="1"/>
</dbReference>
<comment type="similarity">
    <text evidence="3">Belongs to the IspD/TarI cytidylyltransferase family. IspD subfamily.</text>
</comment>
<organism evidence="4 5">
    <name type="scientific">Plebeiibacterium sediminum</name>
    <dbReference type="NCBI Taxonomy" id="2992112"/>
    <lineage>
        <taxon>Bacteria</taxon>
        <taxon>Pseudomonadati</taxon>
        <taxon>Bacteroidota</taxon>
        <taxon>Bacteroidia</taxon>
        <taxon>Marinilabiliales</taxon>
        <taxon>Marinilabiliaceae</taxon>
        <taxon>Plebeiibacterium</taxon>
    </lineage>
</organism>
<dbReference type="FunFam" id="3.90.550.10:FF:000003">
    <property type="entry name" value="2-C-methyl-D-erythritol 4-phosphate cytidylyltransferase"/>
    <property type="match status" value="1"/>
</dbReference>
<dbReference type="Gene3D" id="3.90.550.10">
    <property type="entry name" value="Spore Coat Polysaccharide Biosynthesis Protein SpsA, Chain A"/>
    <property type="match status" value="1"/>
</dbReference>
<accession>A0AAE3M7N7</accession>
<comment type="pathway">
    <text evidence="3">Isoprenoid biosynthesis; isopentenyl diphosphate biosynthesis via DXP pathway; isopentenyl diphosphate from 1-deoxy-D-xylulose 5-phosphate: step 2/6.</text>
</comment>
<evidence type="ECO:0000256" key="3">
    <source>
        <dbReference type="HAMAP-Rule" id="MF_00108"/>
    </source>
</evidence>
<dbReference type="Proteomes" id="UP001209229">
    <property type="component" value="Unassembled WGS sequence"/>
</dbReference>
<dbReference type="EC" id="2.7.7.60" evidence="3"/>
<dbReference type="InterPro" id="IPR034683">
    <property type="entry name" value="IspD/TarI"/>
</dbReference>
<dbReference type="PANTHER" id="PTHR32125:SF4">
    <property type="entry name" value="2-C-METHYL-D-ERYTHRITOL 4-PHOSPHATE CYTIDYLYLTRANSFERASE, CHLOROPLASTIC"/>
    <property type="match status" value="1"/>
</dbReference>
<protein>
    <recommendedName>
        <fullName evidence="3">2-C-methyl-D-erythritol 4-phosphate cytidylyltransferase</fullName>
        <ecNumber evidence="3">2.7.7.60</ecNumber>
    </recommendedName>
    <alternativeName>
        <fullName evidence="3">4-diphosphocytidyl-2C-methyl-D-erythritol synthase</fullName>
    </alternativeName>
    <alternativeName>
        <fullName evidence="3">MEP cytidylyltransferase</fullName>
        <shortName evidence="3">MCT</shortName>
    </alternativeName>
</protein>
<evidence type="ECO:0000313" key="4">
    <source>
        <dbReference type="EMBL" id="MCW3788774.1"/>
    </source>
</evidence>
<dbReference type="Pfam" id="PF01128">
    <property type="entry name" value="IspD"/>
    <property type="match status" value="1"/>
</dbReference>
<sequence length="223" mass="24996">MMKKLMIVVAGGSGNRMKSLLPKQFINLKGKPILMHTIERLIAFDHSMEIVLVLPENQIDFWKQLCVEYNFQISCKIAKGGKTRFESVKNGLVKIQEECLVGVHDGVRPLVSDETLRDCFETAAETGSAVPVTDAIESIRVVDNDNSKSVDRKYYKMVQTPQVFASDKLVKAYEQLFNASFTDDASVYEKAGYKIHLAKGNRENIKVTTPMDLIIAEALMSSE</sequence>
<keyword evidence="1 3" id="KW-0808">Transferase</keyword>
<dbReference type="HAMAP" id="MF_00108">
    <property type="entry name" value="IspD"/>
    <property type="match status" value="1"/>
</dbReference>
<dbReference type="GO" id="GO:0019288">
    <property type="term" value="P:isopentenyl diphosphate biosynthetic process, methylerythritol 4-phosphate pathway"/>
    <property type="evidence" value="ECO:0007669"/>
    <property type="project" value="UniProtKB-UniRule"/>
</dbReference>
<gene>
    <name evidence="3" type="primary">ispD</name>
    <name evidence="4" type="ORF">OM075_20050</name>
</gene>
<name>A0AAE3M7N7_9BACT</name>
<evidence type="ECO:0000313" key="5">
    <source>
        <dbReference type="Proteomes" id="UP001209229"/>
    </source>
</evidence>
<feature type="site" description="Positions MEP for the nucleophilic attack" evidence="3">
    <location>
        <position position="152"/>
    </location>
</feature>
<comment type="caution">
    <text evidence="4">The sequence shown here is derived from an EMBL/GenBank/DDBJ whole genome shotgun (WGS) entry which is preliminary data.</text>
</comment>
<keyword evidence="3" id="KW-0414">Isoprene biosynthesis</keyword>
<evidence type="ECO:0000256" key="2">
    <source>
        <dbReference type="ARBA" id="ARBA00022695"/>
    </source>
</evidence>
<feature type="site" description="Positions MEP for the nucleophilic attack" evidence="3">
    <location>
        <position position="206"/>
    </location>
</feature>
<dbReference type="AlphaFoldDB" id="A0AAE3M7N7"/>
<dbReference type="InterPro" id="IPR029044">
    <property type="entry name" value="Nucleotide-diphossugar_trans"/>
</dbReference>
<keyword evidence="2 3" id="KW-0548">Nucleotidyltransferase</keyword>
<evidence type="ECO:0000256" key="1">
    <source>
        <dbReference type="ARBA" id="ARBA00022679"/>
    </source>
</evidence>